<sequence>MKGHPLLSEAGKRHSHHTYLVFAAFACPACGYLAKPDPALRGGFATVSSARGKLNRHLWDAHPPKRGKRK</sequence>
<accession>A0A0F9CMI7</accession>
<dbReference type="PROSITE" id="PS51257">
    <property type="entry name" value="PROKAR_LIPOPROTEIN"/>
    <property type="match status" value="1"/>
</dbReference>
<proteinExistence type="predicted"/>
<reference evidence="1" key="1">
    <citation type="journal article" date="2015" name="Nature">
        <title>Complex archaea that bridge the gap between prokaryotes and eukaryotes.</title>
        <authorList>
            <person name="Spang A."/>
            <person name="Saw J.H."/>
            <person name="Jorgensen S.L."/>
            <person name="Zaremba-Niedzwiedzka K."/>
            <person name="Martijn J."/>
            <person name="Lind A.E."/>
            <person name="van Eijk R."/>
            <person name="Schleper C."/>
            <person name="Guy L."/>
            <person name="Ettema T.J."/>
        </authorList>
    </citation>
    <scope>NUCLEOTIDE SEQUENCE</scope>
</reference>
<comment type="caution">
    <text evidence="1">The sequence shown here is derived from an EMBL/GenBank/DDBJ whole genome shotgun (WGS) entry which is preliminary data.</text>
</comment>
<gene>
    <name evidence="1" type="ORF">LCGC14_2306200</name>
</gene>
<dbReference type="EMBL" id="LAZR01032625">
    <property type="protein sequence ID" value="KKL50369.1"/>
    <property type="molecule type" value="Genomic_DNA"/>
</dbReference>
<protein>
    <submittedName>
        <fullName evidence="1">Uncharacterized protein</fullName>
    </submittedName>
</protein>
<evidence type="ECO:0000313" key="1">
    <source>
        <dbReference type="EMBL" id="KKL50369.1"/>
    </source>
</evidence>
<dbReference type="AlphaFoldDB" id="A0A0F9CMI7"/>
<organism evidence="1">
    <name type="scientific">marine sediment metagenome</name>
    <dbReference type="NCBI Taxonomy" id="412755"/>
    <lineage>
        <taxon>unclassified sequences</taxon>
        <taxon>metagenomes</taxon>
        <taxon>ecological metagenomes</taxon>
    </lineage>
</organism>
<name>A0A0F9CMI7_9ZZZZ</name>